<dbReference type="PANTHER" id="PTHR38600">
    <property type="entry name" value="TRANSCRIPTIONAL REGULATORY PROTEIN"/>
    <property type="match status" value="1"/>
</dbReference>
<reference evidence="1" key="1">
    <citation type="submission" date="2012-04" db="EMBL/GenBank/DDBJ databases">
        <title>Finished genome of Dactylococcopsis salina PCC 8305.</title>
        <authorList>
            <consortium name="US DOE Joint Genome Institute"/>
            <person name="Gugger M."/>
            <person name="Coursin T."/>
            <person name="Rippka R."/>
            <person name="Tandeau De Marsac N."/>
            <person name="Huntemann M."/>
            <person name="Wei C.-L."/>
            <person name="Han J."/>
            <person name="Detter J.C."/>
            <person name="Han C."/>
            <person name="Tapia R."/>
            <person name="Daligault H."/>
            <person name="Chen A."/>
            <person name="Krypides N."/>
            <person name="Mavromatis K."/>
            <person name="Markowitz V."/>
            <person name="Szeto E."/>
            <person name="Ivanova N."/>
            <person name="Ovchinnikova G."/>
            <person name="Pagani I."/>
            <person name="Pati A."/>
            <person name="Goodwin L."/>
            <person name="Peters L."/>
            <person name="Pitluck S."/>
            <person name="Woyke T."/>
            <person name="Kerfeld C."/>
        </authorList>
    </citation>
    <scope>NUCLEOTIDE SEQUENCE [LARGE SCALE GENOMIC DNA]</scope>
    <source>
        <strain evidence="1">PCC 8305</strain>
    </source>
</reference>
<dbReference type="InterPro" id="IPR014075">
    <property type="entry name" value="SUF_FeS_clus_asmb_SufR_cyano"/>
</dbReference>
<dbReference type="InterPro" id="IPR011991">
    <property type="entry name" value="ArsR-like_HTH"/>
</dbReference>
<dbReference type="NCBIfam" id="TIGR02702">
    <property type="entry name" value="SufR_cyano"/>
    <property type="match status" value="1"/>
</dbReference>
<dbReference type="RefSeq" id="WP_015228978.1">
    <property type="nucleotide sequence ID" value="NC_019780.1"/>
</dbReference>
<dbReference type="PATRIC" id="fig|13035.3.peg.1439"/>
<accession>K9YTZ0</accession>
<evidence type="ECO:0000313" key="2">
    <source>
        <dbReference type="Proteomes" id="UP000010482"/>
    </source>
</evidence>
<dbReference type="OrthoDB" id="9779950at2"/>
<dbReference type="Proteomes" id="UP000010482">
    <property type="component" value="Chromosome"/>
</dbReference>
<proteinExistence type="predicted"/>
<organism evidence="1 2">
    <name type="scientific">Dactylococcopsis salina (strain PCC 8305)</name>
    <name type="common">Myxobactron salinum</name>
    <dbReference type="NCBI Taxonomy" id="13035"/>
    <lineage>
        <taxon>Bacteria</taxon>
        <taxon>Bacillati</taxon>
        <taxon>Cyanobacteriota</taxon>
        <taxon>Cyanophyceae</taxon>
        <taxon>Nodosilineales</taxon>
        <taxon>Cymatolegaceae</taxon>
        <taxon>Dactylococcopsis</taxon>
    </lineage>
</organism>
<evidence type="ECO:0000313" key="1">
    <source>
        <dbReference type="EMBL" id="AFZ49972.1"/>
    </source>
</evidence>
<dbReference type="EMBL" id="CP003944">
    <property type="protein sequence ID" value="AFZ49972.1"/>
    <property type="molecule type" value="Genomic_DNA"/>
</dbReference>
<dbReference type="InterPro" id="IPR036390">
    <property type="entry name" value="WH_DNA-bd_sf"/>
</dbReference>
<dbReference type="InterPro" id="IPR036388">
    <property type="entry name" value="WH-like_DNA-bd_sf"/>
</dbReference>
<dbReference type="CDD" id="cd00090">
    <property type="entry name" value="HTH_ARSR"/>
    <property type="match status" value="1"/>
</dbReference>
<dbReference type="STRING" id="13035.Dacsa_1275"/>
<dbReference type="eggNOG" id="COG2345">
    <property type="taxonomic scope" value="Bacteria"/>
</dbReference>
<dbReference type="HOGENOM" id="CLU_078469_2_1_3"/>
<name>K9YTZ0_DACS8</name>
<dbReference type="SUPFAM" id="SSF46785">
    <property type="entry name" value="Winged helix' DNA-binding domain"/>
    <property type="match status" value="1"/>
</dbReference>
<protein>
    <submittedName>
        <fullName evidence="1">Iron-sulfur cluster biosynthesis transcriptional regulator SufR</fullName>
    </submittedName>
</protein>
<dbReference type="Pfam" id="PF13412">
    <property type="entry name" value="HTH_24"/>
    <property type="match status" value="1"/>
</dbReference>
<keyword evidence="2" id="KW-1185">Reference proteome</keyword>
<dbReference type="PANTHER" id="PTHR38600:SF2">
    <property type="entry name" value="SLL0088 PROTEIN"/>
    <property type="match status" value="1"/>
</dbReference>
<sequence length="227" mass="25942">MNYKTGGSGTVTTTNQNSTKQDILRHILKEGETTAQQLASVLEISPQATRRHLKELGAEGLVYHKAVQQGMGRPQYLYQLSEKGRDRLPHDYGEFAVSFLHTLAETAGEEQVQAVLQKQWQRKATDYREKIGTGSLEERIARLVELRQAEGYMAEYHRLEKDSQGIQQQFLLFEHNCAIASVAESYPSVCGHELEMFSAILPDCTVERTHWLYRDEHRCGYLIQLEN</sequence>
<gene>
    <name evidence="1" type="ORF">Dacsa_1275</name>
</gene>
<dbReference type="AlphaFoldDB" id="K9YTZ0"/>
<dbReference type="Gene3D" id="1.10.10.10">
    <property type="entry name" value="Winged helix-like DNA-binding domain superfamily/Winged helix DNA-binding domain"/>
    <property type="match status" value="1"/>
</dbReference>
<dbReference type="KEGG" id="dsl:Dacsa_1275"/>